<evidence type="ECO:0000313" key="4">
    <source>
        <dbReference type="Proteomes" id="UP001321760"/>
    </source>
</evidence>
<evidence type="ECO:0000256" key="2">
    <source>
        <dbReference type="SAM" id="MobiDB-lite"/>
    </source>
</evidence>
<evidence type="ECO:0008006" key="5">
    <source>
        <dbReference type="Google" id="ProtNLM"/>
    </source>
</evidence>
<feature type="compositionally biased region" description="Polar residues" evidence="2">
    <location>
        <begin position="230"/>
        <end position="244"/>
    </location>
</feature>
<feature type="region of interest" description="Disordered" evidence="2">
    <location>
        <begin position="284"/>
        <end position="314"/>
    </location>
</feature>
<feature type="compositionally biased region" description="Polar residues" evidence="2">
    <location>
        <begin position="195"/>
        <end position="216"/>
    </location>
</feature>
<keyword evidence="4" id="KW-1185">Reference proteome</keyword>
<organism evidence="3 4">
    <name type="scientific">Podospora aff. communis PSN243</name>
    <dbReference type="NCBI Taxonomy" id="3040156"/>
    <lineage>
        <taxon>Eukaryota</taxon>
        <taxon>Fungi</taxon>
        <taxon>Dikarya</taxon>
        <taxon>Ascomycota</taxon>
        <taxon>Pezizomycotina</taxon>
        <taxon>Sordariomycetes</taxon>
        <taxon>Sordariomycetidae</taxon>
        <taxon>Sordariales</taxon>
        <taxon>Podosporaceae</taxon>
        <taxon>Podospora</taxon>
    </lineage>
</organism>
<dbReference type="Proteomes" id="UP001321760">
    <property type="component" value="Unassembled WGS sequence"/>
</dbReference>
<reference evidence="3" key="2">
    <citation type="submission" date="2023-05" db="EMBL/GenBank/DDBJ databases">
        <authorList>
            <consortium name="Lawrence Berkeley National Laboratory"/>
            <person name="Steindorff A."/>
            <person name="Hensen N."/>
            <person name="Bonometti L."/>
            <person name="Westerberg I."/>
            <person name="Brannstrom I.O."/>
            <person name="Guillou S."/>
            <person name="Cros-Aarteil S."/>
            <person name="Calhoun S."/>
            <person name="Haridas S."/>
            <person name="Kuo A."/>
            <person name="Mondo S."/>
            <person name="Pangilinan J."/>
            <person name="Riley R."/>
            <person name="Labutti K."/>
            <person name="Andreopoulos B."/>
            <person name="Lipzen A."/>
            <person name="Chen C."/>
            <person name="Yanf M."/>
            <person name="Daum C."/>
            <person name="Ng V."/>
            <person name="Clum A."/>
            <person name="Ohm R."/>
            <person name="Martin F."/>
            <person name="Silar P."/>
            <person name="Natvig D."/>
            <person name="Lalanne C."/>
            <person name="Gautier V."/>
            <person name="Ament-Velasquez S.L."/>
            <person name="Kruys A."/>
            <person name="Hutchinson M.I."/>
            <person name="Powell A.J."/>
            <person name="Barry K."/>
            <person name="Miller A.N."/>
            <person name="Grigoriev I.V."/>
            <person name="Debuchy R."/>
            <person name="Gladieux P."/>
            <person name="Thoren M.H."/>
            <person name="Johannesson H."/>
        </authorList>
    </citation>
    <scope>NUCLEOTIDE SEQUENCE</scope>
    <source>
        <strain evidence="3">PSN243</strain>
    </source>
</reference>
<gene>
    <name evidence="3" type="ORF">QBC34DRAFT_191122</name>
</gene>
<feature type="compositionally biased region" description="Polar residues" evidence="2">
    <location>
        <begin position="158"/>
        <end position="170"/>
    </location>
</feature>
<reference evidence="3" key="1">
    <citation type="journal article" date="2023" name="Mol. Phylogenet. Evol.">
        <title>Genome-scale phylogeny and comparative genomics of the fungal order Sordariales.</title>
        <authorList>
            <person name="Hensen N."/>
            <person name="Bonometti L."/>
            <person name="Westerberg I."/>
            <person name="Brannstrom I.O."/>
            <person name="Guillou S."/>
            <person name="Cros-Aarteil S."/>
            <person name="Calhoun S."/>
            <person name="Haridas S."/>
            <person name="Kuo A."/>
            <person name="Mondo S."/>
            <person name="Pangilinan J."/>
            <person name="Riley R."/>
            <person name="LaButti K."/>
            <person name="Andreopoulos B."/>
            <person name="Lipzen A."/>
            <person name="Chen C."/>
            <person name="Yan M."/>
            <person name="Daum C."/>
            <person name="Ng V."/>
            <person name="Clum A."/>
            <person name="Steindorff A."/>
            <person name="Ohm R.A."/>
            <person name="Martin F."/>
            <person name="Silar P."/>
            <person name="Natvig D.O."/>
            <person name="Lalanne C."/>
            <person name="Gautier V."/>
            <person name="Ament-Velasquez S.L."/>
            <person name="Kruys A."/>
            <person name="Hutchinson M.I."/>
            <person name="Powell A.J."/>
            <person name="Barry K."/>
            <person name="Miller A.N."/>
            <person name="Grigoriev I.V."/>
            <person name="Debuchy R."/>
            <person name="Gladieux P."/>
            <person name="Hiltunen Thoren M."/>
            <person name="Johannesson H."/>
        </authorList>
    </citation>
    <scope>NUCLEOTIDE SEQUENCE</scope>
    <source>
        <strain evidence="3">PSN243</strain>
    </source>
</reference>
<sequence length="433" mass="48654">MLDSIAAIHSRLHGLTQGTLRNPELPKSYRDGFQVDTQHLTRSLFELANKIESRGQAMASLEKENVELRKTNNSLETTLTEAIEEVSRLNHELVDEAKKSHRFQDALTMAEQKARQDQYKISDLEDRCTRLNEQVDNKRSLWMQVHTDPKDRARAMSQHAQSQKSASIYGQDSPMEPPSISGSWRPRITGGPGPMSNTHQPSTSRTIGHRTSQSQLRLAPPRLPIGSGRGSQFGTSSVHSSIGNLSDVRPRSVLGSQYSGRQMDIARRSDLSLSFGNLSARDQESDRKTSLFSRRLPDDFPATTEAGSPVKKNPLSKEWEGKFTKLWTMIFGFCGGYASGPSKKDVPTHLKSKAPELWKELCLSISPTNEQRAAERIAYSLFRDPNARKYLTQRYLTQFLVALAFDVSWYLGFSDDLDEEIRELAAELKANGK</sequence>
<feature type="region of interest" description="Disordered" evidence="2">
    <location>
        <begin position="152"/>
        <end position="244"/>
    </location>
</feature>
<dbReference type="AlphaFoldDB" id="A0AAV9GZL2"/>
<accession>A0AAV9GZL2</accession>
<proteinExistence type="predicted"/>
<feature type="coiled-coil region" evidence="1">
    <location>
        <begin position="58"/>
        <end position="141"/>
    </location>
</feature>
<evidence type="ECO:0000256" key="1">
    <source>
        <dbReference type="SAM" id="Coils"/>
    </source>
</evidence>
<evidence type="ECO:0000313" key="3">
    <source>
        <dbReference type="EMBL" id="KAK4453692.1"/>
    </source>
</evidence>
<comment type="caution">
    <text evidence="3">The sequence shown here is derived from an EMBL/GenBank/DDBJ whole genome shotgun (WGS) entry which is preliminary data.</text>
</comment>
<dbReference type="EMBL" id="MU865919">
    <property type="protein sequence ID" value="KAK4453692.1"/>
    <property type="molecule type" value="Genomic_DNA"/>
</dbReference>
<keyword evidence="1" id="KW-0175">Coiled coil</keyword>
<protein>
    <recommendedName>
        <fullName evidence="5">GDP/GTP exchange factor Sec2 N-terminal domain-containing protein</fullName>
    </recommendedName>
</protein>
<name>A0AAV9GZL2_9PEZI</name>
<dbReference type="Gene3D" id="1.20.5.340">
    <property type="match status" value="1"/>
</dbReference>